<sequence length="131" mass="14159">MAFSSTNVERNLIEADLADDGDWFHIDDFPAPHSDASPPALNTKAPTSLAAAVTSGSQIHDTIRPVAGTSQDDLDDKRVDVSGDIDGSSKTKELKGLDGNSLEFPFDVEDDPSEEEEITAQVKPSYEVYDF</sequence>
<dbReference type="EMBL" id="JAKJXO020000025">
    <property type="protein sequence ID" value="KAL1591524.1"/>
    <property type="molecule type" value="Genomic_DNA"/>
</dbReference>
<name>A0ABR3QI01_9PLEO</name>
<comment type="caution">
    <text evidence="2">The sequence shown here is derived from an EMBL/GenBank/DDBJ whole genome shotgun (WGS) entry which is preliminary data.</text>
</comment>
<gene>
    <name evidence="2" type="ORF">SLS60_011916</name>
</gene>
<dbReference type="Proteomes" id="UP001521785">
    <property type="component" value="Unassembled WGS sequence"/>
</dbReference>
<accession>A0ABR3QI01</accession>
<evidence type="ECO:0000313" key="3">
    <source>
        <dbReference type="Proteomes" id="UP001521785"/>
    </source>
</evidence>
<proteinExistence type="predicted"/>
<protein>
    <submittedName>
        <fullName evidence="2">Uncharacterized protein</fullName>
    </submittedName>
</protein>
<keyword evidence="3" id="KW-1185">Reference proteome</keyword>
<organism evidence="2 3">
    <name type="scientific">Paraconiothyrium brasiliense</name>
    <dbReference type="NCBI Taxonomy" id="300254"/>
    <lineage>
        <taxon>Eukaryota</taxon>
        <taxon>Fungi</taxon>
        <taxon>Dikarya</taxon>
        <taxon>Ascomycota</taxon>
        <taxon>Pezizomycotina</taxon>
        <taxon>Dothideomycetes</taxon>
        <taxon>Pleosporomycetidae</taxon>
        <taxon>Pleosporales</taxon>
        <taxon>Massarineae</taxon>
        <taxon>Didymosphaeriaceae</taxon>
        <taxon>Paraconiothyrium</taxon>
    </lineage>
</organism>
<evidence type="ECO:0000313" key="2">
    <source>
        <dbReference type="EMBL" id="KAL1591524.1"/>
    </source>
</evidence>
<evidence type="ECO:0000256" key="1">
    <source>
        <dbReference type="SAM" id="MobiDB-lite"/>
    </source>
</evidence>
<reference evidence="2 3" key="1">
    <citation type="submission" date="2024-02" db="EMBL/GenBank/DDBJ databases">
        <title>De novo assembly and annotation of 12 fungi associated with fruit tree decline syndrome in Ontario, Canada.</title>
        <authorList>
            <person name="Sulman M."/>
            <person name="Ellouze W."/>
            <person name="Ilyukhin E."/>
        </authorList>
    </citation>
    <scope>NUCLEOTIDE SEQUENCE [LARGE SCALE GENOMIC DNA]</scope>
    <source>
        <strain evidence="2 3">M42-189</strain>
    </source>
</reference>
<feature type="region of interest" description="Disordered" evidence="1">
    <location>
        <begin position="55"/>
        <end position="131"/>
    </location>
</feature>
<feature type="compositionally biased region" description="Basic and acidic residues" evidence="1">
    <location>
        <begin position="75"/>
        <end position="96"/>
    </location>
</feature>
<feature type="compositionally biased region" description="Acidic residues" evidence="1">
    <location>
        <begin position="106"/>
        <end position="118"/>
    </location>
</feature>